<protein>
    <recommendedName>
        <fullName evidence="3">STAS domain-containing protein</fullName>
    </recommendedName>
</protein>
<evidence type="ECO:0000313" key="1">
    <source>
        <dbReference type="EMBL" id="SDN06697.1"/>
    </source>
</evidence>
<dbReference type="EMBL" id="FNHS01000005">
    <property type="protein sequence ID" value="SDN06697.1"/>
    <property type="molecule type" value="Genomic_DNA"/>
</dbReference>
<proteinExistence type="predicted"/>
<dbReference type="OrthoDB" id="7585928at2"/>
<accession>A0A1G9YCM3</accession>
<dbReference type="AlphaFoldDB" id="A0A1G9YCM3"/>
<dbReference type="RefSeq" id="WP_091715517.1">
    <property type="nucleotide sequence ID" value="NZ_FNHS01000005.1"/>
</dbReference>
<gene>
    <name evidence="1" type="ORF">SAMN05216360_105258</name>
</gene>
<evidence type="ECO:0008006" key="3">
    <source>
        <dbReference type="Google" id="ProtNLM"/>
    </source>
</evidence>
<dbReference type="Proteomes" id="UP000198704">
    <property type="component" value="Unassembled WGS sequence"/>
</dbReference>
<reference evidence="2" key="1">
    <citation type="submission" date="2016-10" db="EMBL/GenBank/DDBJ databases">
        <authorList>
            <person name="Varghese N."/>
            <person name="Submissions S."/>
        </authorList>
    </citation>
    <scope>NUCLEOTIDE SEQUENCE [LARGE SCALE GENOMIC DNA]</scope>
    <source>
        <strain evidence="2">BL47</strain>
    </source>
</reference>
<organism evidence="1 2">
    <name type="scientific">Methylobacterium phyllostachyos</name>
    <dbReference type="NCBI Taxonomy" id="582672"/>
    <lineage>
        <taxon>Bacteria</taxon>
        <taxon>Pseudomonadati</taxon>
        <taxon>Pseudomonadota</taxon>
        <taxon>Alphaproteobacteria</taxon>
        <taxon>Hyphomicrobiales</taxon>
        <taxon>Methylobacteriaceae</taxon>
        <taxon>Methylobacterium</taxon>
    </lineage>
</organism>
<name>A0A1G9YCM3_9HYPH</name>
<evidence type="ECO:0000313" key="2">
    <source>
        <dbReference type="Proteomes" id="UP000198704"/>
    </source>
</evidence>
<sequence>MALEQDGATLRLMGHCPVEEAEPLLDALRATPDATVDLTGAAWLHTAVLQVLMVAAPALRGRPDGLVAAACLAGLPAAVAE</sequence>
<keyword evidence="2" id="KW-1185">Reference proteome</keyword>
<dbReference type="STRING" id="582672.SAMN05216360_105258"/>